<feature type="binding site" evidence="3">
    <location>
        <position position="103"/>
    </location>
    <ligand>
        <name>a divalent metal cation</name>
        <dbReference type="ChEBI" id="CHEBI:60240"/>
        <label>1</label>
    </ligand>
</feature>
<evidence type="ECO:0000256" key="3">
    <source>
        <dbReference type="PIRSR" id="PIRSR602678-1"/>
    </source>
</evidence>
<feature type="binding site" evidence="3">
    <location>
        <position position="66"/>
    </location>
    <ligand>
        <name>a divalent metal cation</name>
        <dbReference type="ChEBI" id="CHEBI:60240"/>
        <label>1</label>
    </ligand>
</feature>
<feature type="binding site" evidence="3">
    <location>
        <position position="67"/>
    </location>
    <ligand>
        <name>a divalent metal cation</name>
        <dbReference type="ChEBI" id="CHEBI:60240"/>
        <label>1</label>
    </ligand>
</feature>
<proteinExistence type="inferred from homology"/>
<evidence type="ECO:0000256" key="2">
    <source>
        <dbReference type="ARBA" id="ARBA00022723"/>
    </source>
</evidence>
<keyword evidence="2 3" id="KW-0479">Metal-binding</keyword>
<dbReference type="AlphaFoldDB" id="A0A830GMZ3"/>
<feature type="binding site" evidence="3">
    <location>
        <position position="228"/>
    </location>
    <ligand>
        <name>a divalent metal cation</name>
        <dbReference type="ChEBI" id="CHEBI:60240"/>
        <label>1</label>
    </ligand>
</feature>
<dbReference type="Gene3D" id="3.40.1390.30">
    <property type="entry name" value="NIF3 (NGG1p interacting factor 3)-like"/>
    <property type="match status" value="2"/>
</dbReference>
<sequence length="255" mass="26726">MHAGDIAARLDDELDVASYADVDASPNGLQVGPTEQPVDHAAVAVDAAVETIDRASDAGADLLVTHHGIIWGGVERVTDTTYRRVAPLVDDDLALYVAHLPLDGHQSLGNAAGLADVLDLDNRAPFGQMGPEYIGQRGTLAEARTLSDLAETLDAELDTGGQSVRTLDFGPSLVEDVAIVTGSGVDWVAEAAEVGADVLVTGEGKQQVYHEAREAGISVVLAGHYATETFGVRSLQSKLDEWGLETTFVDCPTGL</sequence>
<dbReference type="GO" id="GO:0046872">
    <property type="term" value="F:metal ion binding"/>
    <property type="evidence" value="ECO:0007669"/>
    <property type="project" value="UniProtKB-KW"/>
</dbReference>
<comment type="caution">
    <text evidence="4">The sequence shown here is derived from an EMBL/GenBank/DDBJ whole genome shotgun (WGS) entry which is preliminary data.</text>
</comment>
<evidence type="ECO:0000313" key="5">
    <source>
        <dbReference type="Proteomes" id="UP000605784"/>
    </source>
</evidence>
<dbReference type="EMBL" id="BMOU01000004">
    <property type="protein sequence ID" value="GGN98064.1"/>
    <property type="molecule type" value="Genomic_DNA"/>
</dbReference>
<dbReference type="Pfam" id="PF01784">
    <property type="entry name" value="DUF34_NIF3"/>
    <property type="match status" value="1"/>
</dbReference>
<evidence type="ECO:0000256" key="1">
    <source>
        <dbReference type="ARBA" id="ARBA00006964"/>
    </source>
</evidence>
<dbReference type="SUPFAM" id="SSF102705">
    <property type="entry name" value="NIF3 (NGG1p interacting factor 3)-like"/>
    <property type="match status" value="1"/>
</dbReference>
<dbReference type="PANTHER" id="PTHR13799">
    <property type="entry name" value="NGG1 INTERACTING FACTOR 3"/>
    <property type="match status" value="1"/>
</dbReference>
<dbReference type="PANTHER" id="PTHR13799:SF14">
    <property type="entry name" value="GTP CYCLOHYDROLASE 1 TYPE 2 HOMOLOG"/>
    <property type="match status" value="1"/>
</dbReference>
<name>A0A830GMZ3_9EURY</name>
<accession>A0A830GMZ3</accession>
<dbReference type="Proteomes" id="UP000605784">
    <property type="component" value="Unassembled WGS sequence"/>
</dbReference>
<dbReference type="InterPro" id="IPR002678">
    <property type="entry name" value="DUF34/NIF3"/>
</dbReference>
<gene>
    <name evidence="4" type="ORF">GCM10009030_28050</name>
</gene>
<reference evidence="4" key="2">
    <citation type="submission" date="2020-09" db="EMBL/GenBank/DDBJ databases">
        <authorList>
            <person name="Sun Q."/>
            <person name="Ohkuma M."/>
        </authorList>
    </citation>
    <scope>NUCLEOTIDE SEQUENCE</scope>
    <source>
        <strain evidence="4">JCM 17820</strain>
    </source>
</reference>
<dbReference type="FunFam" id="3.40.1390.30:FF:000001">
    <property type="entry name" value="GTP cyclohydrolase 1 type 2"/>
    <property type="match status" value="1"/>
</dbReference>
<dbReference type="NCBIfam" id="TIGR00486">
    <property type="entry name" value="YbgI_SA1388"/>
    <property type="match status" value="1"/>
</dbReference>
<protein>
    <submittedName>
        <fullName evidence="4">Nif3-like dinuclear metal center hexameric protein</fullName>
    </submittedName>
</protein>
<dbReference type="GO" id="GO:0005737">
    <property type="term" value="C:cytoplasm"/>
    <property type="evidence" value="ECO:0007669"/>
    <property type="project" value="TreeGrafter"/>
</dbReference>
<organism evidence="4 5">
    <name type="scientific">Haloarcula pellucida</name>
    <dbReference type="NCBI Taxonomy" id="1427151"/>
    <lineage>
        <taxon>Archaea</taxon>
        <taxon>Methanobacteriati</taxon>
        <taxon>Methanobacteriota</taxon>
        <taxon>Stenosarchaea group</taxon>
        <taxon>Halobacteria</taxon>
        <taxon>Halobacteriales</taxon>
        <taxon>Haloarculaceae</taxon>
        <taxon>Haloarcula</taxon>
    </lineage>
</organism>
<feature type="binding site" evidence="3">
    <location>
        <position position="224"/>
    </location>
    <ligand>
        <name>a divalent metal cation</name>
        <dbReference type="ChEBI" id="CHEBI:60240"/>
        <label>1</label>
    </ligand>
</feature>
<dbReference type="InterPro" id="IPR036069">
    <property type="entry name" value="DUF34/NIF3_sf"/>
</dbReference>
<reference evidence="4" key="1">
    <citation type="journal article" date="2014" name="Int. J. Syst. Evol. Microbiol.">
        <title>Complete genome sequence of Corynebacterium casei LMG S-19264T (=DSM 44701T), isolated from a smear-ripened cheese.</title>
        <authorList>
            <consortium name="US DOE Joint Genome Institute (JGI-PGF)"/>
            <person name="Walter F."/>
            <person name="Albersmeier A."/>
            <person name="Kalinowski J."/>
            <person name="Ruckert C."/>
        </authorList>
    </citation>
    <scope>NUCLEOTIDE SEQUENCE</scope>
    <source>
        <strain evidence="4">JCM 17820</strain>
    </source>
</reference>
<evidence type="ECO:0000313" key="4">
    <source>
        <dbReference type="EMBL" id="GGN98064.1"/>
    </source>
</evidence>
<comment type="similarity">
    <text evidence="1">Belongs to the GTP cyclohydrolase I type 2/NIF3 family.</text>
</comment>
<keyword evidence="5" id="KW-1185">Reference proteome</keyword>
<dbReference type="RefSeq" id="WP_188999036.1">
    <property type="nucleotide sequence ID" value="NZ_BMOU01000004.1"/>
</dbReference>